<dbReference type="AlphaFoldDB" id="A0A1N7MD52"/>
<dbReference type="STRING" id="477680.SAMN05421788_1011526"/>
<dbReference type="PROSITE" id="PS51257">
    <property type="entry name" value="PROKAR_LIPOPROTEIN"/>
    <property type="match status" value="1"/>
</dbReference>
<organism evidence="1 2">
    <name type="scientific">Filimonas lacunae</name>
    <dbReference type="NCBI Taxonomy" id="477680"/>
    <lineage>
        <taxon>Bacteria</taxon>
        <taxon>Pseudomonadati</taxon>
        <taxon>Bacteroidota</taxon>
        <taxon>Chitinophagia</taxon>
        <taxon>Chitinophagales</taxon>
        <taxon>Chitinophagaceae</taxon>
        <taxon>Filimonas</taxon>
    </lineage>
</organism>
<dbReference type="RefSeq" id="WP_076377171.1">
    <property type="nucleotide sequence ID" value="NZ_AP017422.1"/>
</dbReference>
<name>A0A1N7MD52_9BACT</name>
<gene>
    <name evidence="1" type="ORF">SAMN05421788_1011526</name>
</gene>
<evidence type="ECO:0008006" key="3">
    <source>
        <dbReference type="Google" id="ProtNLM"/>
    </source>
</evidence>
<protein>
    <recommendedName>
        <fullName evidence="3">DUF4836 family protein</fullName>
    </recommendedName>
</protein>
<dbReference type="OrthoDB" id="609910at2"/>
<dbReference type="EMBL" id="FTOR01000001">
    <property type="protein sequence ID" value="SIS83968.1"/>
    <property type="molecule type" value="Genomic_DNA"/>
</dbReference>
<proteinExistence type="predicted"/>
<evidence type="ECO:0000313" key="1">
    <source>
        <dbReference type="EMBL" id="SIS83968.1"/>
    </source>
</evidence>
<keyword evidence="2" id="KW-1185">Reference proteome</keyword>
<reference evidence="2" key="1">
    <citation type="submission" date="2017-01" db="EMBL/GenBank/DDBJ databases">
        <authorList>
            <person name="Varghese N."/>
            <person name="Submissions S."/>
        </authorList>
    </citation>
    <scope>NUCLEOTIDE SEQUENCE [LARGE SCALE GENOMIC DNA]</scope>
    <source>
        <strain evidence="2">DSM 21054</strain>
    </source>
</reference>
<evidence type="ECO:0000313" key="2">
    <source>
        <dbReference type="Proteomes" id="UP000186917"/>
    </source>
</evidence>
<sequence length="564" mass="60631">MKILKTTLSLSVVAIIILFASCKKSVPKQIKYIPKDASFVFAANAKRLNDKLEGSQVKIDSLLKVVFTESKVAPEDIKKWEDLKDAGIDWQSDIFGFVQQRGSMMSGTSQVFGAVAAVSSASKLEAYLKKQMPKATVKKVDGYSEIELDGDAVAGWNDEVLILTGATQTRSFSDDNAASGKTASTQLATLFKLKTEESALAIDPFKNFIKEKADLLLWVNSGGAFNALPMLGMTKISDLVKDSYSGIVVNFENGKVEANITSYSGKVMADMIKKYPPSAVDLDMVTTYPSNNVTGLLSVNFDLGLIAEIIRYGGFEATANQYLTTLGFTVEDVTKAFKGDMAVVFSDFVVEEKSNPDYPEYKTKTPSIKYVFNAKVGDKASYNKVLSALAAKGWLTQTATGYTPAMPLGGFVVVELNEKNMLVASDSTLLGQYKTGTGKAGIPGDVISKGKGKVAYMYVDLSKIFSVIPVDSSSIDIMNQVKATFKDAYVSADKYEGNTSKGVMELRTGNEKENSLATLVKLGWAVANKFKQEEARAAAASDAAEAADSVAVDSTVAVPVAPVK</sequence>
<accession>A0A1N7MD52</accession>
<dbReference type="Proteomes" id="UP000186917">
    <property type="component" value="Unassembled WGS sequence"/>
</dbReference>